<name>A0AAE7NXD7_9BRAD</name>
<keyword evidence="2" id="KW-0732">Signal</keyword>
<gene>
    <name evidence="4" type="ORF">WN72_47035</name>
</gene>
<feature type="domain" description="Leucine-binding protein" evidence="3">
    <location>
        <begin position="59"/>
        <end position="411"/>
    </location>
</feature>
<dbReference type="PANTHER" id="PTHR47235:SF1">
    <property type="entry name" value="BLR6548 PROTEIN"/>
    <property type="match status" value="1"/>
</dbReference>
<protein>
    <submittedName>
        <fullName evidence="4">Branched-chain amino acid ABC transporter substrate-binding protein</fullName>
    </submittedName>
</protein>
<dbReference type="Proteomes" id="UP000594015">
    <property type="component" value="Chromosome"/>
</dbReference>
<dbReference type="PANTHER" id="PTHR47235">
    <property type="entry name" value="BLR6548 PROTEIN"/>
    <property type="match status" value="1"/>
</dbReference>
<dbReference type="Gene3D" id="3.40.50.2300">
    <property type="match status" value="2"/>
</dbReference>
<proteinExistence type="inferred from homology"/>
<dbReference type="InterPro" id="IPR028082">
    <property type="entry name" value="Peripla_BP_I"/>
</dbReference>
<evidence type="ECO:0000256" key="2">
    <source>
        <dbReference type="ARBA" id="ARBA00022729"/>
    </source>
</evidence>
<dbReference type="EMBL" id="CP030050">
    <property type="protein sequence ID" value="QOZ72996.1"/>
    <property type="molecule type" value="Genomic_DNA"/>
</dbReference>
<dbReference type="InterPro" id="IPR028081">
    <property type="entry name" value="Leu-bd"/>
</dbReference>
<reference evidence="4 5" key="1">
    <citation type="submission" date="2018-06" db="EMBL/GenBank/DDBJ databases">
        <title>Comparative genomics of Bradyrhizobium nodulating Arachidis hypogaea.</title>
        <authorList>
            <person name="Li Y."/>
        </authorList>
    </citation>
    <scope>NUCLEOTIDE SEQUENCE [LARGE SCALE GENOMIC DNA]</scope>
    <source>
        <strain evidence="4 5">CCBAU 051107</strain>
    </source>
</reference>
<accession>A0AAE7NXD7</accession>
<sequence length="430" mass="46915">MTSDARVHAGQITCNNKLRKLRMRNGVLHLATATALTLALSISAASAQKKYDPGASDTEIKVGQTMPFSGPASAYSSIGKTQAAYFKMINDQGGINGRKINLIQYDDAYSPPKAVEQIRKLVESDEVLLTFQIIGTPVNAAVQKYLNAKKVPQLFAATGASRFTDPKNFPWTMGFNPNYFVEGRIYGQYILKEHPNAKIGVLYQNDDLGKDYLNGLKAGLGDKAAKMIVTEASYEVSDPTVDSQILKIKDAGADLFFSATTPKQAAQAIKKIAEMGWHPVQIVDINATSVGAVLKPAGLEAAKGLISVNYGKEPLDPTWKDDPGLKRYFDFMAKYYPDGDKDSNFNTYGYSTAQLLVHVLKQCGDDLTRENVMKQAASLKDVTSDTALPGIKANTSPTDYRVNKQLQMMKFSGERWELFGPILEDAGPAG</sequence>
<evidence type="ECO:0000259" key="3">
    <source>
        <dbReference type="Pfam" id="PF13458"/>
    </source>
</evidence>
<evidence type="ECO:0000313" key="5">
    <source>
        <dbReference type="Proteomes" id="UP000594015"/>
    </source>
</evidence>
<dbReference type="SUPFAM" id="SSF53822">
    <property type="entry name" value="Periplasmic binding protein-like I"/>
    <property type="match status" value="1"/>
</dbReference>
<comment type="similarity">
    <text evidence="1">Belongs to the leucine-binding protein family.</text>
</comment>
<dbReference type="KEGG" id="barh:WN72_47035"/>
<organism evidence="4 5">
    <name type="scientific">Bradyrhizobium arachidis</name>
    <dbReference type="NCBI Taxonomy" id="858423"/>
    <lineage>
        <taxon>Bacteria</taxon>
        <taxon>Pseudomonadati</taxon>
        <taxon>Pseudomonadota</taxon>
        <taxon>Alphaproteobacteria</taxon>
        <taxon>Hyphomicrobiales</taxon>
        <taxon>Nitrobacteraceae</taxon>
        <taxon>Bradyrhizobium</taxon>
    </lineage>
</organism>
<dbReference type="AlphaFoldDB" id="A0AAE7NXD7"/>
<dbReference type="CDD" id="cd06343">
    <property type="entry name" value="PBP1_ABC_ligand_binding-like"/>
    <property type="match status" value="1"/>
</dbReference>
<evidence type="ECO:0000313" key="4">
    <source>
        <dbReference type="EMBL" id="QOZ72996.1"/>
    </source>
</evidence>
<evidence type="ECO:0000256" key="1">
    <source>
        <dbReference type="ARBA" id="ARBA00010062"/>
    </source>
</evidence>
<dbReference type="Pfam" id="PF13458">
    <property type="entry name" value="Peripla_BP_6"/>
    <property type="match status" value="1"/>
</dbReference>